<dbReference type="STRING" id="3818.A0A444Z7F6"/>
<evidence type="ECO:0000313" key="2">
    <source>
        <dbReference type="EMBL" id="RYR10107.1"/>
    </source>
</evidence>
<sequence length="72" mass="7686">MGLPANGCVVLDLWAIGWIGGLFDKLCEAQSIPFVYGTSHLENRSSLEADIAAVNPSHVFNAADMIGRPNVD</sequence>
<dbReference type="AlphaFoldDB" id="A0A444Z7F6"/>
<evidence type="ECO:0000313" key="3">
    <source>
        <dbReference type="Proteomes" id="UP000289738"/>
    </source>
</evidence>
<reference evidence="2 3" key="1">
    <citation type="submission" date="2019-01" db="EMBL/GenBank/DDBJ databases">
        <title>Sequencing of cultivated peanut Arachis hypogaea provides insights into genome evolution and oil improvement.</title>
        <authorList>
            <person name="Chen X."/>
        </authorList>
    </citation>
    <scope>NUCLEOTIDE SEQUENCE [LARGE SCALE GENOMIC DNA]</scope>
    <source>
        <strain evidence="3">cv. Fuhuasheng</strain>
        <tissue evidence="2">Leaves</tissue>
    </source>
</reference>
<accession>A0A444Z7F6</accession>
<organism evidence="2 3">
    <name type="scientific">Arachis hypogaea</name>
    <name type="common">Peanut</name>
    <dbReference type="NCBI Taxonomy" id="3818"/>
    <lineage>
        <taxon>Eukaryota</taxon>
        <taxon>Viridiplantae</taxon>
        <taxon>Streptophyta</taxon>
        <taxon>Embryophyta</taxon>
        <taxon>Tracheophyta</taxon>
        <taxon>Spermatophyta</taxon>
        <taxon>Magnoliopsida</taxon>
        <taxon>eudicotyledons</taxon>
        <taxon>Gunneridae</taxon>
        <taxon>Pentapetalae</taxon>
        <taxon>rosids</taxon>
        <taxon>fabids</taxon>
        <taxon>Fabales</taxon>
        <taxon>Fabaceae</taxon>
        <taxon>Papilionoideae</taxon>
        <taxon>50 kb inversion clade</taxon>
        <taxon>dalbergioids sensu lato</taxon>
        <taxon>Dalbergieae</taxon>
        <taxon>Pterocarpus clade</taxon>
        <taxon>Arachis</taxon>
    </lineage>
</organism>
<feature type="signal peptide" evidence="1">
    <location>
        <begin position="1"/>
        <end position="29"/>
    </location>
</feature>
<dbReference type="Proteomes" id="UP000289738">
    <property type="component" value="Chromosome B05"/>
</dbReference>
<keyword evidence="1" id="KW-0732">Signal</keyword>
<evidence type="ECO:0000256" key="1">
    <source>
        <dbReference type="SAM" id="SignalP"/>
    </source>
</evidence>
<keyword evidence="3" id="KW-1185">Reference proteome</keyword>
<gene>
    <name evidence="2" type="ORF">Ahy_B05g078578</name>
</gene>
<feature type="chain" id="PRO_5019213209" evidence="1">
    <location>
        <begin position="30"/>
        <end position="72"/>
    </location>
</feature>
<comment type="caution">
    <text evidence="2">The sequence shown here is derived from an EMBL/GenBank/DDBJ whole genome shotgun (WGS) entry which is preliminary data.</text>
</comment>
<protein>
    <submittedName>
        <fullName evidence="2">Uncharacterized protein</fullName>
    </submittedName>
</protein>
<dbReference type="EMBL" id="SDMP01000015">
    <property type="protein sequence ID" value="RYR10107.1"/>
    <property type="molecule type" value="Genomic_DNA"/>
</dbReference>
<name>A0A444Z7F6_ARAHY</name>
<proteinExistence type="predicted"/>